<accession>A0A0D9QJY9</accession>
<feature type="signal peptide" evidence="2">
    <location>
        <begin position="1"/>
        <end position="23"/>
    </location>
</feature>
<evidence type="ECO:0000256" key="1">
    <source>
        <dbReference type="SAM" id="MobiDB-lite"/>
    </source>
</evidence>
<gene>
    <name evidence="3" type="ORF">AK88_04313</name>
</gene>
<dbReference type="AlphaFoldDB" id="A0A0D9QJY9"/>
<dbReference type="InterPro" id="IPR006496">
    <property type="entry name" value="CHP01606_Plasmodium_spp"/>
</dbReference>
<keyword evidence="2" id="KW-0732">Signal</keyword>
<feature type="chain" id="PRO_5002343917" description="Plasmodium RESA N-terminal domain-containing protein" evidence="2">
    <location>
        <begin position="24"/>
        <end position="255"/>
    </location>
</feature>
<organism evidence="3 4">
    <name type="scientific">Plasmodium fragile</name>
    <dbReference type="NCBI Taxonomy" id="5857"/>
    <lineage>
        <taxon>Eukaryota</taxon>
        <taxon>Sar</taxon>
        <taxon>Alveolata</taxon>
        <taxon>Apicomplexa</taxon>
        <taxon>Aconoidasida</taxon>
        <taxon>Haemosporida</taxon>
        <taxon>Plasmodiidae</taxon>
        <taxon>Plasmodium</taxon>
        <taxon>Plasmodium (Plasmodium)</taxon>
    </lineage>
</organism>
<dbReference type="Proteomes" id="UP000054561">
    <property type="component" value="Unassembled WGS sequence"/>
</dbReference>
<evidence type="ECO:0000256" key="2">
    <source>
        <dbReference type="SAM" id="SignalP"/>
    </source>
</evidence>
<evidence type="ECO:0000313" key="3">
    <source>
        <dbReference type="EMBL" id="KJP86056.1"/>
    </source>
</evidence>
<protein>
    <recommendedName>
        <fullName evidence="5">Plasmodium RESA N-terminal domain-containing protein</fullName>
    </recommendedName>
</protein>
<sequence length="255" mass="30648">MNIIMLVLNVVALVLVFRQSLYSFDLKRPSSYPSDGHKQTQKRLERILEAAQWDPLHEYEEEYGPDPDEAYDYINLFSLFQRHHEQEEEQANENQPNANQPSANQPNANQPSANQPNANQPNANQPNAQQPNEEQNEEQNEAEFAQFVNRVTRLWNQTLQHMVNEYVGYTDRYYMDIDWRDQMWNEHWFTYLESAHSDLNRFINDHTLSVEARECIVEDLMHWVYSDYYRWFLNLVKEEWDHEYVRRTNSLITQV</sequence>
<name>A0A0D9QJY9_PLAFR</name>
<dbReference type="EMBL" id="KQ001703">
    <property type="protein sequence ID" value="KJP86056.1"/>
    <property type="molecule type" value="Genomic_DNA"/>
</dbReference>
<keyword evidence="4" id="KW-1185">Reference proteome</keyword>
<evidence type="ECO:0000313" key="4">
    <source>
        <dbReference type="Proteomes" id="UP000054561"/>
    </source>
</evidence>
<feature type="region of interest" description="Disordered" evidence="1">
    <location>
        <begin position="85"/>
        <end position="141"/>
    </location>
</feature>
<feature type="compositionally biased region" description="Low complexity" evidence="1">
    <location>
        <begin position="92"/>
        <end position="133"/>
    </location>
</feature>
<dbReference type="GeneID" id="24269627"/>
<dbReference type="VEuPathDB" id="PlasmoDB:AK88_04313"/>
<reference evidence="3 4" key="1">
    <citation type="submission" date="2014-03" db="EMBL/GenBank/DDBJ databases">
        <title>The Genome Sequence of Plasmodium fragile nilgiri.</title>
        <authorList>
            <consortium name="The Broad Institute Genomics Platform"/>
            <consortium name="The Broad Institute Genome Sequencing Center for Infectious Disease"/>
            <person name="Neafsey D."/>
            <person name="Duraisingh M."/>
            <person name="Young S.K."/>
            <person name="Zeng Q."/>
            <person name="Gargeya S."/>
            <person name="Abouelleil A."/>
            <person name="Alvarado L."/>
            <person name="Chapman S.B."/>
            <person name="Gainer-Dewar J."/>
            <person name="Goldberg J."/>
            <person name="Griggs A."/>
            <person name="Gujja S."/>
            <person name="Hansen M."/>
            <person name="Howarth C."/>
            <person name="Imamovic A."/>
            <person name="Larimer J."/>
            <person name="Pearson M."/>
            <person name="Poon T.W."/>
            <person name="Priest M."/>
            <person name="Roberts A."/>
            <person name="Saif S."/>
            <person name="Shea T."/>
            <person name="Sykes S."/>
            <person name="Wortman J."/>
            <person name="Nusbaum C."/>
            <person name="Birren B."/>
        </authorList>
    </citation>
    <scope>NUCLEOTIDE SEQUENCE [LARGE SCALE GENOMIC DNA]</scope>
    <source>
        <strain evidence="4">nilgiri</strain>
    </source>
</reference>
<dbReference type="OMA" id="WRDEMWN"/>
<dbReference type="OrthoDB" id="374683at2759"/>
<proteinExistence type="predicted"/>
<evidence type="ECO:0008006" key="5">
    <source>
        <dbReference type="Google" id="ProtNLM"/>
    </source>
</evidence>
<dbReference type="Pfam" id="PF09688">
    <property type="entry name" value="Wx5_PLAF3D7"/>
    <property type="match status" value="1"/>
</dbReference>
<dbReference type="RefSeq" id="XP_012337346.1">
    <property type="nucleotide sequence ID" value="XM_012481923.1"/>
</dbReference>